<sequence length="234" mass="25039">MRRPMVSHPIGGASLRGLWAVSSPISTASGVHRSRAAPVVCLPIMLPAPVRGRFSYRMHGLLSGGAVVCLWAAALICAPSCISSYISAAAHFPRMGGAGSARVRIASGRRFLAGGGVSRKRRAIRLAVPGQPHPVEDFLIPVNGLHPVMNRRRGLDTTRNGVGEATGDAWRDPMQPVTTWKGRCDPQRCRKRVVTGGGHGNRRRISANTGRMSTGRKNKQVRLTPRAAHITPSA</sequence>
<evidence type="ECO:0000313" key="4">
    <source>
        <dbReference type="Proteomes" id="UP000288052"/>
    </source>
</evidence>
<proteinExistence type="predicted"/>
<organism evidence="3 4">
    <name type="scientific">Bifidobacterium castoris</name>
    <dbReference type="NCBI Taxonomy" id="2306972"/>
    <lineage>
        <taxon>Bacteria</taxon>
        <taxon>Bacillati</taxon>
        <taxon>Actinomycetota</taxon>
        <taxon>Actinomycetes</taxon>
        <taxon>Bifidobacteriales</taxon>
        <taxon>Bifidobacteriaceae</taxon>
        <taxon>Bifidobacterium</taxon>
    </lineage>
</organism>
<feature type="transmembrane region" description="Helical" evidence="2">
    <location>
        <begin position="60"/>
        <end position="86"/>
    </location>
</feature>
<protein>
    <submittedName>
        <fullName evidence="3">Uncharacterized protein</fullName>
    </submittedName>
</protein>
<gene>
    <name evidence="3" type="ORF">D2E22_1014</name>
</gene>
<name>A0A430F7P8_9BIFI</name>
<keyword evidence="2" id="KW-0812">Transmembrane</keyword>
<keyword evidence="4" id="KW-1185">Reference proteome</keyword>
<feature type="region of interest" description="Disordered" evidence="1">
    <location>
        <begin position="194"/>
        <end position="234"/>
    </location>
</feature>
<accession>A0A430F7P8</accession>
<keyword evidence="2" id="KW-0472">Membrane</keyword>
<dbReference type="EMBL" id="QXGI01000003">
    <property type="protein sequence ID" value="RSX48876.1"/>
    <property type="molecule type" value="Genomic_DNA"/>
</dbReference>
<evidence type="ECO:0000256" key="2">
    <source>
        <dbReference type="SAM" id="Phobius"/>
    </source>
</evidence>
<keyword evidence="2" id="KW-1133">Transmembrane helix</keyword>
<dbReference type="Proteomes" id="UP000288052">
    <property type="component" value="Unassembled WGS sequence"/>
</dbReference>
<evidence type="ECO:0000256" key="1">
    <source>
        <dbReference type="SAM" id="MobiDB-lite"/>
    </source>
</evidence>
<reference evidence="3 4" key="1">
    <citation type="submission" date="2018-09" db="EMBL/GenBank/DDBJ databases">
        <title>Characterization of the phylogenetic diversity of five novel species belonging to the genus Bifidobacterium.</title>
        <authorList>
            <person name="Lugli G.A."/>
            <person name="Duranti S."/>
            <person name="Milani C."/>
        </authorList>
    </citation>
    <scope>NUCLEOTIDE SEQUENCE [LARGE SCALE GENOMIC DNA]</scope>
    <source>
        <strain evidence="3 4">2020B</strain>
    </source>
</reference>
<comment type="caution">
    <text evidence="3">The sequence shown here is derived from an EMBL/GenBank/DDBJ whole genome shotgun (WGS) entry which is preliminary data.</text>
</comment>
<feature type="region of interest" description="Disordered" evidence="1">
    <location>
        <begin position="152"/>
        <end position="174"/>
    </location>
</feature>
<dbReference type="AlphaFoldDB" id="A0A430F7P8"/>
<evidence type="ECO:0000313" key="3">
    <source>
        <dbReference type="EMBL" id="RSX48876.1"/>
    </source>
</evidence>